<proteinExistence type="predicted"/>
<evidence type="ECO:0000313" key="1">
    <source>
        <dbReference type="EMBL" id="GET46474.1"/>
    </source>
</evidence>
<evidence type="ECO:0000313" key="2">
    <source>
        <dbReference type="Proteomes" id="UP000398217"/>
    </source>
</evidence>
<gene>
    <name evidence="1" type="ORF">RCZ01_17760</name>
</gene>
<reference evidence="2" key="1">
    <citation type="journal article" date="2020" name="Int. J. Syst. Evol. Microbiol.">
        <title>Capnocytophaga felis sp. nov. isolated from the feline oral cavity.</title>
        <authorList>
            <person name="Suzuki M."/>
            <person name="Umeda K."/>
            <person name="Kimura M."/>
            <person name="Imaoka K."/>
            <person name="Morikawa S."/>
            <person name="Maeda K."/>
        </authorList>
    </citation>
    <scope>NUCLEOTIDE SEQUENCE [LARGE SCALE GENOMIC DNA]</scope>
    <source>
        <strain evidence="2">KC07070</strain>
    </source>
</reference>
<dbReference type="RefSeq" id="WP_155285103.1">
    <property type="nucleotide sequence ID" value="NZ_BLBC01000011.1"/>
</dbReference>
<dbReference type="EMBL" id="BLBC01000011">
    <property type="protein sequence ID" value="GET46474.1"/>
    <property type="molecule type" value="Genomic_DNA"/>
</dbReference>
<keyword evidence="2" id="KW-1185">Reference proteome</keyword>
<name>A0A5M4BA46_9FLAO</name>
<protein>
    <submittedName>
        <fullName evidence="1">Uncharacterized protein</fullName>
    </submittedName>
</protein>
<dbReference type="Proteomes" id="UP000398217">
    <property type="component" value="Unassembled WGS sequence"/>
</dbReference>
<accession>A0A5M4BA46</accession>
<organism evidence="1 2">
    <name type="scientific">Capnocytophaga felis</name>
    <dbReference type="NCBI Taxonomy" id="2267611"/>
    <lineage>
        <taxon>Bacteria</taxon>
        <taxon>Pseudomonadati</taxon>
        <taxon>Bacteroidota</taxon>
        <taxon>Flavobacteriia</taxon>
        <taxon>Flavobacteriales</taxon>
        <taxon>Flavobacteriaceae</taxon>
        <taxon>Capnocytophaga</taxon>
    </lineage>
</organism>
<comment type="caution">
    <text evidence="1">The sequence shown here is derived from an EMBL/GenBank/DDBJ whole genome shotgun (WGS) entry which is preliminary data.</text>
</comment>
<sequence>MKTKKVTREYLEHKINCINTDLMNFHHETKELQQLEAIRNQYVEKFIEMEKYDLQTIEIECYESNS</sequence>
<dbReference type="AlphaFoldDB" id="A0A5M4BA46"/>